<dbReference type="GO" id="GO:0042302">
    <property type="term" value="F:structural constituent of cuticle"/>
    <property type="evidence" value="ECO:0007669"/>
    <property type="project" value="UniProtKB-UniRule"/>
</dbReference>
<dbReference type="GO" id="GO:0005615">
    <property type="term" value="C:extracellular space"/>
    <property type="evidence" value="ECO:0007669"/>
    <property type="project" value="TreeGrafter"/>
</dbReference>
<feature type="signal peptide" evidence="3">
    <location>
        <begin position="1"/>
        <end position="17"/>
    </location>
</feature>
<reference evidence="4 5" key="1">
    <citation type="submission" date="2023-03" db="EMBL/GenBank/DDBJ databases">
        <title>Genome insight into feeding habits of ladybird beetles.</title>
        <authorList>
            <person name="Li H.-S."/>
            <person name="Huang Y.-H."/>
            <person name="Pang H."/>
        </authorList>
    </citation>
    <scope>NUCLEOTIDE SEQUENCE [LARGE SCALE GENOMIC DNA]</scope>
    <source>
        <strain evidence="4">SYSU_2023b</strain>
        <tissue evidence="4">Whole body</tissue>
    </source>
</reference>
<evidence type="ECO:0008006" key="6">
    <source>
        <dbReference type="Google" id="ProtNLM"/>
    </source>
</evidence>
<keyword evidence="5" id="KW-1185">Reference proteome</keyword>
<sequence>MTLKFFLLSVFVASATAGQLPVLSYANAPAGHIPYAAPPLAYTASLKVATPVAYSAPIAKIATPLTYTAPIAKIATPAVALTKTVIPEDFDHHPKYSYGYDVQDALTGDSKSQHETRDGDIVHGQYSVVDPDGVLRTVDYTADPVNGFNAVVNRQSLHGKVATAKVAAAPVAYAAPLAKVAAPIAYAAPVGKIASPLAYTAPIAKVGATLAYTAPKALAPIPFASGPGITKVYH</sequence>
<keyword evidence="3" id="KW-0732">Signal</keyword>
<evidence type="ECO:0000313" key="4">
    <source>
        <dbReference type="EMBL" id="KAK9884878.1"/>
    </source>
</evidence>
<dbReference type="Pfam" id="PF00379">
    <property type="entry name" value="Chitin_bind_4"/>
    <property type="match status" value="1"/>
</dbReference>
<accession>A0AAW1UUR3</accession>
<dbReference type="EMBL" id="JARQZJ010000094">
    <property type="protein sequence ID" value="KAK9884878.1"/>
    <property type="molecule type" value="Genomic_DNA"/>
</dbReference>
<organism evidence="4 5">
    <name type="scientific">Henosepilachna vigintioctopunctata</name>
    <dbReference type="NCBI Taxonomy" id="420089"/>
    <lineage>
        <taxon>Eukaryota</taxon>
        <taxon>Metazoa</taxon>
        <taxon>Ecdysozoa</taxon>
        <taxon>Arthropoda</taxon>
        <taxon>Hexapoda</taxon>
        <taxon>Insecta</taxon>
        <taxon>Pterygota</taxon>
        <taxon>Neoptera</taxon>
        <taxon>Endopterygota</taxon>
        <taxon>Coleoptera</taxon>
        <taxon>Polyphaga</taxon>
        <taxon>Cucujiformia</taxon>
        <taxon>Coccinelloidea</taxon>
        <taxon>Coccinellidae</taxon>
        <taxon>Epilachninae</taxon>
        <taxon>Epilachnini</taxon>
        <taxon>Henosepilachna</taxon>
    </lineage>
</organism>
<dbReference type="PROSITE" id="PS00233">
    <property type="entry name" value="CHIT_BIND_RR_1"/>
    <property type="match status" value="1"/>
</dbReference>
<dbReference type="InterPro" id="IPR031311">
    <property type="entry name" value="CHIT_BIND_RR_consensus"/>
</dbReference>
<evidence type="ECO:0000256" key="2">
    <source>
        <dbReference type="PROSITE-ProRule" id="PRU00497"/>
    </source>
</evidence>
<feature type="chain" id="PRO_5043799972" description="Cuticle protein" evidence="3">
    <location>
        <begin position="18"/>
        <end position="234"/>
    </location>
</feature>
<keyword evidence="1 2" id="KW-0193">Cuticle</keyword>
<name>A0AAW1UUR3_9CUCU</name>
<comment type="caution">
    <text evidence="4">The sequence shown here is derived from an EMBL/GenBank/DDBJ whole genome shotgun (WGS) entry which is preliminary data.</text>
</comment>
<dbReference type="InterPro" id="IPR000618">
    <property type="entry name" value="Insect_cuticle"/>
</dbReference>
<dbReference type="PRINTS" id="PR00947">
    <property type="entry name" value="CUTICLE"/>
</dbReference>
<evidence type="ECO:0000256" key="3">
    <source>
        <dbReference type="SAM" id="SignalP"/>
    </source>
</evidence>
<dbReference type="InterPro" id="IPR051217">
    <property type="entry name" value="Insect_Cuticle_Struc_Prot"/>
</dbReference>
<dbReference type="AlphaFoldDB" id="A0AAW1UUR3"/>
<dbReference type="PROSITE" id="PS51155">
    <property type="entry name" value="CHIT_BIND_RR_2"/>
    <property type="match status" value="1"/>
</dbReference>
<dbReference type="GO" id="GO:0031012">
    <property type="term" value="C:extracellular matrix"/>
    <property type="evidence" value="ECO:0007669"/>
    <property type="project" value="TreeGrafter"/>
</dbReference>
<dbReference type="PANTHER" id="PTHR12236:SF75">
    <property type="entry name" value="CUTICULAR PROTEIN 62BB, ISOFORM A"/>
    <property type="match status" value="1"/>
</dbReference>
<dbReference type="Proteomes" id="UP001431783">
    <property type="component" value="Unassembled WGS sequence"/>
</dbReference>
<proteinExistence type="predicted"/>
<evidence type="ECO:0000256" key="1">
    <source>
        <dbReference type="ARBA" id="ARBA00022460"/>
    </source>
</evidence>
<dbReference type="PANTHER" id="PTHR12236">
    <property type="entry name" value="STRUCTURAL CONTITUENT OF CUTICLE"/>
    <property type="match status" value="1"/>
</dbReference>
<gene>
    <name evidence="4" type="ORF">WA026_009104</name>
</gene>
<protein>
    <recommendedName>
        <fullName evidence="6">Cuticle protein</fullName>
    </recommendedName>
</protein>
<evidence type="ECO:0000313" key="5">
    <source>
        <dbReference type="Proteomes" id="UP001431783"/>
    </source>
</evidence>